<dbReference type="PANTHER" id="PTHR43520:SF5">
    <property type="entry name" value="CATION-TRANSPORTING P-TYPE ATPASE-RELATED"/>
    <property type="match status" value="1"/>
</dbReference>
<evidence type="ECO:0000313" key="18">
    <source>
        <dbReference type="Proteomes" id="UP000094487"/>
    </source>
</evidence>
<evidence type="ECO:0000256" key="8">
    <source>
        <dbReference type="ARBA" id="ARBA00022741"/>
    </source>
</evidence>
<feature type="transmembrane region" description="Helical" evidence="15">
    <location>
        <begin position="154"/>
        <end position="172"/>
    </location>
</feature>
<dbReference type="GO" id="GO:0005524">
    <property type="term" value="F:ATP binding"/>
    <property type="evidence" value="ECO:0007669"/>
    <property type="project" value="UniProtKB-UniRule"/>
</dbReference>
<dbReference type="Pfam" id="PF00403">
    <property type="entry name" value="HMA"/>
    <property type="match status" value="1"/>
</dbReference>
<dbReference type="PANTHER" id="PTHR43520">
    <property type="entry name" value="ATP7, ISOFORM B"/>
    <property type="match status" value="1"/>
</dbReference>
<keyword evidence="3" id="KW-0813">Transport</keyword>
<dbReference type="InterPro" id="IPR008250">
    <property type="entry name" value="ATPase_P-typ_transduc_dom_A_sf"/>
</dbReference>
<dbReference type="EMBL" id="MDDS01000022">
    <property type="protein sequence ID" value="ODP37945.1"/>
    <property type="molecule type" value="Genomic_DNA"/>
</dbReference>
<sequence>MNAVTTFAVEGIHCASCIAKLERGLSGHGGIADARVNFTTKRLRIEHDEAVGLETLKDAIGRVGFEAHPFLGEADTGASRETRELVKCLAVAGFAAMNVMLLSVSVWSGADGATRQLFHWLSALIAIPAVAYAGRPFFKSAWRALRHGRANMDVPISIGVIVACGISIYETSIWGKHAYFDGAVTLLFFLLAGRTLDSVMRARAQDGAAALLRQTAPGALVVQADGTSQWRSAEELAPGMRILVAAGERLAADGEVQDGVSSIDRALVTGESRPEAVAPGSSVLAGTINLDAPITVRVTAAGESTAIADIARLMNAAGGSKSRYVRLADRAARIYAPAVHTLAALSLVGWMIAGADFHQAVTIAVAVLIITCPCALGLAVPVSQVVAAGALMRAGVLIKDGSALERLAEIDVVLFDKTGTLTLGRPEPAGELPLTPDERPLALALARASRHPLSKALASALNRAGVTAAELTDLAEQAGRGVEGVWQGLSVKLGNPRTFGMKVDDATLTTAFQVEGRPPRLLQFRDALRPDAREAVERLRAQSLEAAIVSGDQSNAVADIGRDLALTSNAELSPRDKFEAIEALTARGRRVLMVGDGLNDGPALKAAHVSIAPSSASDVGQTAADLLFLGDRLLPIPIAIAAARRTMRVVRQNLVMAIGYNVIAVPLALAGQVTPLIAALAMSGSSILVVGNAMRLRTAAR</sequence>
<evidence type="ECO:0000256" key="15">
    <source>
        <dbReference type="RuleBase" id="RU362081"/>
    </source>
</evidence>
<dbReference type="PRINTS" id="PR00119">
    <property type="entry name" value="CATATPASE"/>
</dbReference>
<dbReference type="SUPFAM" id="SSF55008">
    <property type="entry name" value="HMA, heavy metal-associated domain"/>
    <property type="match status" value="1"/>
</dbReference>
<evidence type="ECO:0000256" key="2">
    <source>
        <dbReference type="ARBA" id="ARBA00006024"/>
    </source>
</evidence>
<keyword evidence="5" id="KW-0597">Phosphoprotein</keyword>
<dbReference type="InterPro" id="IPR059000">
    <property type="entry name" value="ATPase_P-type_domA"/>
</dbReference>
<evidence type="ECO:0000256" key="13">
    <source>
        <dbReference type="ARBA" id="ARBA00023065"/>
    </source>
</evidence>
<dbReference type="Proteomes" id="UP000094487">
    <property type="component" value="Unassembled WGS sequence"/>
</dbReference>
<dbReference type="NCBIfam" id="TIGR01525">
    <property type="entry name" value="ATPase-IB_hvy"/>
    <property type="match status" value="1"/>
</dbReference>
<evidence type="ECO:0000256" key="10">
    <source>
        <dbReference type="ARBA" id="ARBA00022842"/>
    </source>
</evidence>
<dbReference type="SUPFAM" id="SSF56784">
    <property type="entry name" value="HAD-like"/>
    <property type="match status" value="1"/>
</dbReference>
<dbReference type="Gene3D" id="3.40.1110.10">
    <property type="entry name" value="Calcium-transporting ATPase, cytoplasmic domain N"/>
    <property type="match status" value="1"/>
</dbReference>
<keyword evidence="7 15" id="KW-0479">Metal-binding</keyword>
<reference evidence="17 18" key="1">
    <citation type="submission" date="2016-08" db="EMBL/GenBank/DDBJ databases">
        <title>Draft genome of the agarase producing Sphingomonas sp. MCT13.</title>
        <authorList>
            <person name="D'Andrea M.M."/>
            <person name="Rossolini G.M."/>
            <person name="Thaller M.C."/>
        </authorList>
    </citation>
    <scope>NUCLEOTIDE SEQUENCE [LARGE SCALE GENOMIC DNA]</scope>
    <source>
        <strain evidence="17 18">MCT13</strain>
    </source>
</reference>
<dbReference type="CDD" id="cd00371">
    <property type="entry name" value="HMA"/>
    <property type="match status" value="1"/>
</dbReference>
<dbReference type="GO" id="GO:0055070">
    <property type="term" value="P:copper ion homeostasis"/>
    <property type="evidence" value="ECO:0007669"/>
    <property type="project" value="TreeGrafter"/>
</dbReference>
<evidence type="ECO:0000256" key="3">
    <source>
        <dbReference type="ARBA" id="ARBA00022448"/>
    </source>
</evidence>
<gene>
    <name evidence="17" type="ORF">BFL28_16250</name>
</gene>
<dbReference type="PROSITE" id="PS01047">
    <property type="entry name" value="HMA_1"/>
    <property type="match status" value="1"/>
</dbReference>
<feature type="domain" description="HMA" evidence="16">
    <location>
        <begin position="3"/>
        <end position="68"/>
    </location>
</feature>
<name>A0A1E3LXX2_9SPHN</name>
<feature type="transmembrane region" description="Helical" evidence="15">
    <location>
        <begin position="116"/>
        <end position="134"/>
    </location>
</feature>
<keyword evidence="18" id="KW-1185">Reference proteome</keyword>
<comment type="caution">
    <text evidence="17">The sequence shown here is derived from an EMBL/GenBank/DDBJ whole genome shotgun (WGS) entry which is preliminary data.</text>
</comment>
<dbReference type="InterPro" id="IPR023298">
    <property type="entry name" value="ATPase_P-typ_TM_dom_sf"/>
</dbReference>
<feature type="transmembrane region" description="Helical" evidence="15">
    <location>
        <begin position="178"/>
        <end position="196"/>
    </location>
</feature>
<dbReference type="GO" id="GO:0005507">
    <property type="term" value="F:copper ion binding"/>
    <property type="evidence" value="ECO:0007669"/>
    <property type="project" value="TreeGrafter"/>
</dbReference>
<evidence type="ECO:0000256" key="1">
    <source>
        <dbReference type="ARBA" id="ARBA00004651"/>
    </source>
</evidence>
<dbReference type="SUPFAM" id="SSF81653">
    <property type="entry name" value="Calcium ATPase, transduction domain A"/>
    <property type="match status" value="1"/>
</dbReference>
<dbReference type="InterPro" id="IPR017969">
    <property type="entry name" value="Heavy-metal-associated_CS"/>
</dbReference>
<dbReference type="AlphaFoldDB" id="A0A1E3LXX2"/>
<dbReference type="Pfam" id="PF00702">
    <property type="entry name" value="Hydrolase"/>
    <property type="match status" value="1"/>
</dbReference>
<dbReference type="Gene3D" id="3.40.50.1000">
    <property type="entry name" value="HAD superfamily/HAD-like"/>
    <property type="match status" value="1"/>
</dbReference>
<evidence type="ECO:0000256" key="4">
    <source>
        <dbReference type="ARBA" id="ARBA00022475"/>
    </source>
</evidence>
<dbReference type="InterPro" id="IPR001757">
    <property type="entry name" value="P_typ_ATPase"/>
</dbReference>
<dbReference type="SUPFAM" id="SSF81665">
    <property type="entry name" value="Calcium ATPase, transmembrane domain M"/>
    <property type="match status" value="1"/>
</dbReference>
<keyword evidence="9 15" id="KW-0067">ATP-binding</keyword>
<dbReference type="PROSITE" id="PS00154">
    <property type="entry name" value="ATPASE_E1_E2"/>
    <property type="match status" value="1"/>
</dbReference>
<dbReference type="InterPro" id="IPR027256">
    <property type="entry name" value="P-typ_ATPase_IB"/>
</dbReference>
<dbReference type="Pfam" id="PF00122">
    <property type="entry name" value="E1-E2_ATPase"/>
    <property type="match status" value="1"/>
</dbReference>
<keyword evidence="12 15" id="KW-1133">Transmembrane helix</keyword>
<feature type="transmembrane region" description="Helical" evidence="15">
    <location>
        <begin position="334"/>
        <end position="353"/>
    </location>
</feature>
<dbReference type="STRING" id="1888892.BFL28_16250"/>
<dbReference type="NCBIfam" id="TIGR01512">
    <property type="entry name" value="ATPase-IB2_Cd"/>
    <property type="match status" value="1"/>
</dbReference>
<keyword evidence="13" id="KW-0406">Ion transport</keyword>
<feature type="transmembrane region" description="Helical" evidence="15">
    <location>
        <begin position="676"/>
        <end position="694"/>
    </location>
</feature>
<keyword evidence="14 15" id="KW-0472">Membrane</keyword>
<keyword evidence="6 15" id="KW-0812">Transmembrane</keyword>
<keyword evidence="8 15" id="KW-0547">Nucleotide-binding</keyword>
<dbReference type="NCBIfam" id="TIGR01494">
    <property type="entry name" value="ATPase_P-type"/>
    <property type="match status" value="1"/>
</dbReference>
<evidence type="ECO:0000256" key="12">
    <source>
        <dbReference type="ARBA" id="ARBA00022989"/>
    </source>
</evidence>
<keyword evidence="10" id="KW-0460">Magnesium</keyword>
<dbReference type="PRINTS" id="PR00943">
    <property type="entry name" value="CUATPASE"/>
</dbReference>
<dbReference type="OrthoDB" id="9813266at2"/>
<dbReference type="InterPro" id="IPR036412">
    <property type="entry name" value="HAD-like_sf"/>
</dbReference>
<dbReference type="InterPro" id="IPR036163">
    <property type="entry name" value="HMA_dom_sf"/>
</dbReference>
<accession>A0A1E3LXX2</accession>
<comment type="similarity">
    <text evidence="2 15">Belongs to the cation transport ATPase (P-type) (TC 3.A.3) family. Type IB subfamily.</text>
</comment>
<dbReference type="GO" id="GO:0043682">
    <property type="term" value="F:P-type divalent copper transporter activity"/>
    <property type="evidence" value="ECO:0007669"/>
    <property type="project" value="TreeGrafter"/>
</dbReference>
<comment type="subcellular location">
    <subcellularLocation>
        <location evidence="1">Cell membrane</location>
        <topology evidence="1">Multi-pass membrane protein</topology>
    </subcellularLocation>
</comment>
<dbReference type="Gene3D" id="2.70.150.10">
    <property type="entry name" value="Calcium-transporting ATPase, cytoplasmic transduction domain A"/>
    <property type="match status" value="1"/>
</dbReference>
<organism evidence="17 18">
    <name type="scientific">Sphingomonas turrisvirgatae</name>
    <dbReference type="NCBI Taxonomy" id="1888892"/>
    <lineage>
        <taxon>Bacteria</taxon>
        <taxon>Pseudomonadati</taxon>
        <taxon>Pseudomonadota</taxon>
        <taxon>Alphaproteobacteria</taxon>
        <taxon>Sphingomonadales</taxon>
        <taxon>Sphingomonadaceae</taxon>
        <taxon>Sphingomonas</taxon>
    </lineage>
</organism>
<evidence type="ECO:0000256" key="9">
    <source>
        <dbReference type="ARBA" id="ARBA00022840"/>
    </source>
</evidence>
<protein>
    <submittedName>
        <fullName evidence="17">Nitrogen fixation protein FixI</fullName>
    </submittedName>
</protein>
<dbReference type="NCBIfam" id="TIGR01511">
    <property type="entry name" value="ATPase-IB1_Cu"/>
    <property type="match status" value="1"/>
</dbReference>
<keyword evidence="11" id="KW-1278">Translocase</keyword>
<evidence type="ECO:0000256" key="5">
    <source>
        <dbReference type="ARBA" id="ARBA00022553"/>
    </source>
</evidence>
<evidence type="ECO:0000259" key="16">
    <source>
        <dbReference type="PROSITE" id="PS50846"/>
    </source>
</evidence>
<dbReference type="PROSITE" id="PS50846">
    <property type="entry name" value="HMA_2"/>
    <property type="match status" value="1"/>
</dbReference>
<dbReference type="Gene3D" id="3.30.70.100">
    <property type="match status" value="1"/>
</dbReference>
<dbReference type="RefSeq" id="WP_069320294.1">
    <property type="nucleotide sequence ID" value="NZ_MDDS01000022.1"/>
</dbReference>
<evidence type="ECO:0000256" key="6">
    <source>
        <dbReference type="ARBA" id="ARBA00022692"/>
    </source>
</evidence>
<proteinExistence type="inferred from homology"/>
<feature type="transmembrane region" description="Helical" evidence="15">
    <location>
        <begin position="359"/>
        <end position="383"/>
    </location>
</feature>
<dbReference type="InterPro" id="IPR023299">
    <property type="entry name" value="ATPase_P-typ_cyto_dom_N"/>
</dbReference>
<dbReference type="GO" id="GO:0005886">
    <property type="term" value="C:plasma membrane"/>
    <property type="evidence" value="ECO:0007669"/>
    <property type="project" value="UniProtKB-SubCell"/>
</dbReference>
<feature type="transmembrane region" description="Helical" evidence="15">
    <location>
        <begin position="654"/>
        <end position="670"/>
    </location>
</feature>
<feature type="transmembrane region" description="Helical" evidence="15">
    <location>
        <begin position="88"/>
        <end position="110"/>
    </location>
</feature>
<evidence type="ECO:0000256" key="7">
    <source>
        <dbReference type="ARBA" id="ARBA00022723"/>
    </source>
</evidence>
<keyword evidence="4 15" id="KW-1003">Cell membrane</keyword>
<dbReference type="InterPro" id="IPR006121">
    <property type="entry name" value="HMA_dom"/>
</dbReference>
<dbReference type="InterPro" id="IPR018303">
    <property type="entry name" value="ATPase_P-typ_P_site"/>
</dbReference>
<evidence type="ECO:0000256" key="14">
    <source>
        <dbReference type="ARBA" id="ARBA00023136"/>
    </source>
</evidence>
<evidence type="ECO:0000313" key="17">
    <source>
        <dbReference type="EMBL" id="ODP37945.1"/>
    </source>
</evidence>
<evidence type="ECO:0000256" key="11">
    <source>
        <dbReference type="ARBA" id="ARBA00022967"/>
    </source>
</evidence>
<dbReference type="InterPro" id="IPR023214">
    <property type="entry name" value="HAD_sf"/>
</dbReference>
<dbReference type="GO" id="GO:0016887">
    <property type="term" value="F:ATP hydrolysis activity"/>
    <property type="evidence" value="ECO:0007669"/>
    <property type="project" value="InterPro"/>
</dbReference>